<evidence type="ECO:0000259" key="2">
    <source>
        <dbReference type="Pfam" id="PF03795"/>
    </source>
</evidence>
<feature type="domain" description="YCII-related" evidence="2">
    <location>
        <begin position="1"/>
        <end position="105"/>
    </location>
</feature>
<dbReference type="AlphaFoldDB" id="A0A7W9W4V4"/>
<dbReference type="Gene3D" id="3.30.70.1060">
    <property type="entry name" value="Dimeric alpha+beta barrel"/>
    <property type="match status" value="1"/>
</dbReference>
<keyword evidence="4" id="KW-1185">Reference proteome</keyword>
<sequence>MTFLCLGYLNMEQFDAVPEAEKSAVLKECFAQCEVLRATGKIKLEEGLVNTRLAKTIRPRNGRPSVTDGPFIETKEQLGGFFIVEADSIDEAVEIASKHPAALLGEQYGFGIEVRPIQ</sequence>
<proteinExistence type="inferred from homology"/>
<dbReference type="Proteomes" id="UP000520814">
    <property type="component" value="Unassembled WGS sequence"/>
</dbReference>
<comment type="similarity">
    <text evidence="1">Belongs to the YciI family.</text>
</comment>
<dbReference type="EMBL" id="JACHGW010000001">
    <property type="protein sequence ID" value="MBB6048376.1"/>
    <property type="molecule type" value="Genomic_DNA"/>
</dbReference>
<protein>
    <recommendedName>
        <fullName evidence="2">YCII-related domain-containing protein</fullName>
    </recommendedName>
</protein>
<gene>
    <name evidence="3" type="ORF">HNQ39_000138</name>
</gene>
<dbReference type="PANTHER" id="PTHR35174:SF3">
    <property type="entry name" value="BLL7171 PROTEIN"/>
    <property type="match status" value="1"/>
</dbReference>
<dbReference type="InterPro" id="IPR005545">
    <property type="entry name" value="YCII"/>
</dbReference>
<accession>A0A7W9W4V4</accession>
<dbReference type="PANTHER" id="PTHR35174">
    <property type="entry name" value="BLL7171 PROTEIN-RELATED"/>
    <property type="match status" value="1"/>
</dbReference>
<comment type="caution">
    <text evidence="3">The sequence shown here is derived from an EMBL/GenBank/DDBJ whole genome shotgun (WGS) entry which is preliminary data.</text>
</comment>
<reference evidence="3 4" key="1">
    <citation type="submission" date="2020-08" db="EMBL/GenBank/DDBJ databases">
        <title>Genomic Encyclopedia of Type Strains, Phase IV (KMG-IV): sequencing the most valuable type-strain genomes for metagenomic binning, comparative biology and taxonomic classification.</title>
        <authorList>
            <person name="Goeker M."/>
        </authorList>
    </citation>
    <scope>NUCLEOTIDE SEQUENCE [LARGE SCALE GENOMIC DNA]</scope>
    <source>
        <strain evidence="3 4">DSM 23562</strain>
    </source>
</reference>
<dbReference type="InterPro" id="IPR011008">
    <property type="entry name" value="Dimeric_a/b-barrel"/>
</dbReference>
<name>A0A7W9W4V4_ARMRO</name>
<evidence type="ECO:0000313" key="4">
    <source>
        <dbReference type="Proteomes" id="UP000520814"/>
    </source>
</evidence>
<dbReference type="Pfam" id="PF03795">
    <property type="entry name" value="YCII"/>
    <property type="match status" value="1"/>
</dbReference>
<dbReference type="SUPFAM" id="SSF54909">
    <property type="entry name" value="Dimeric alpha+beta barrel"/>
    <property type="match status" value="1"/>
</dbReference>
<dbReference type="RefSeq" id="WP_184191905.1">
    <property type="nucleotide sequence ID" value="NZ_JACHGW010000001.1"/>
</dbReference>
<evidence type="ECO:0000313" key="3">
    <source>
        <dbReference type="EMBL" id="MBB6048376.1"/>
    </source>
</evidence>
<evidence type="ECO:0000256" key="1">
    <source>
        <dbReference type="ARBA" id="ARBA00007689"/>
    </source>
</evidence>
<organism evidence="3 4">
    <name type="scientific">Armatimonas rosea</name>
    <dbReference type="NCBI Taxonomy" id="685828"/>
    <lineage>
        <taxon>Bacteria</taxon>
        <taxon>Bacillati</taxon>
        <taxon>Armatimonadota</taxon>
        <taxon>Armatimonadia</taxon>
        <taxon>Armatimonadales</taxon>
        <taxon>Armatimonadaceae</taxon>
        <taxon>Armatimonas</taxon>
    </lineage>
</organism>